<proteinExistence type="predicted"/>
<dbReference type="RefSeq" id="WP_092957304.1">
    <property type="nucleotide sequence ID" value="NZ_FOSQ01000001.1"/>
</dbReference>
<dbReference type="OrthoDB" id="9814445at2"/>
<keyword evidence="1" id="KW-0472">Membrane</keyword>
<keyword evidence="1" id="KW-1133">Transmembrane helix</keyword>
<dbReference type="Pfam" id="PF02325">
    <property type="entry name" value="CCB3_YggT"/>
    <property type="match status" value="1"/>
</dbReference>
<feature type="transmembrane region" description="Helical" evidence="1">
    <location>
        <begin position="76"/>
        <end position="97"/>
    </location>
</feature>
<dbReference type="GO" id="GO:0016020">
    <property type="term" value="C:membrane"/>
    <property type="evidence" value="ECO:0007669"/>
    <property type="project" value="InterPro"/>
</dbReference>
<evidence type="ECO:0000256" key="1">
    <source>
        <dbReference type="SAM" id="Phobius"/>
    </source>
</evidence>
<evidence type="ECO:0000313" key="3">
    <source>
        <dbReference type="Proteomes" id="UP000199473"/>
    </source>
</evidence>
<keyword evidence="3" id="KW-1185">Reference proteome</keyword>
<protein>
    <submittedName>
        <fullName evidence="2">YggT family protein</fullName>
    </submittedName>
</protein>
<feature type="transmembrane region" description="Helical" evidence="1">
    <location>
        <begin position="16"/>
        <end position="36"/>
    </location>
</feature>
<dbReference type="InterPro" id="IPR003425">
    <property type="entry name" value="CCB3/YggT"/>
</dbReference>
<reference evidence="2 3" key="1">
    <citation type="submission" date="2016-10" db="EMBL/GenBank/DDBJ databases">
        <authorList>
            <person name="de Groot N.N."/>
        </authorList>
    </citation>
    <scope>NUCLEOTIDE SEQUENCE [LARGE SCALE GENOMIC DNA]</scope>
    <source>
        <strain evidence="2 3">DSM 19981</strain>
    </source>
</reference>
<sequence>MLLDAVFFLLRAGLDLFWWAVILAAIVQTLLAFNVLDGRNRIVWTIADFLYRVTEPALRPVRGKLPNLGGIDLSPLVVLLLITAAQIALGAIQGYLLRGGLYF</sequence>
<accession>A0A1I3XF48</accession>
<dbReference type="STRING" id="1123062.SAMN02745775_101237"/>
<organism evidence="2 3">
    <name type="scientific">Falsiroseomonas stagni DSM 19981</name>
    <dbReference type="NCBI Taxonomy" id="1123062"/>
    <lineage>
        <taxon>Bacteria</taxon>
        <taxon>Pseudomonadati</taxon>
        <taxon>Pseudomonadota</taxon>
        <taxon>Alphaproteobacteria</taxon>
        <taxon>Acetobacterales</taxon>
        <taxon>Roseomonadaceae</taxon>
        <taxon>Falsiroseomonas</taxon>
    </lineage>
</organism>
<evidence type="ECO:0000313" key="2">
    <source>
        <dbReference type="EMBL" id="SFK17989.1"/>
    </source>
</evidence>
<dbReference type="Proteomes" id="UP000199473">
    <property type="component" value="Unassembled WGS sequence"/>
</dbReference>
<dbReference type="AlphaFoldDB" id="A0A1I3XF48"/>
<dbReference type="EMBL" id="FOSQ01000001">
    <property type="protein sequence ID" value="SFK17989.1"/>
    <property type="molecule type" value="Genomic_DNA"/>
</dbReference>
<keyword evidence="1" id="KW-0812">Transmembrane</keyword>
<name>A0A1I3XF48_9PROT</name>
<gene>
    <name evidence="2" type="ORF">SAMN02745775_101237</name>
</gene>